<feature type="repeat" description="WD" evidence="6">
    <location>
        <begin position="110"/>
        <end position="140"/>
    </location>
</feature>
<dbReference type="CDD" id="cd00200">
    <property type="entry name" value="WD40"/>
    <property type="match status" value="1"/>
</dbReference>
<dbReference type="PANTHER" id="PTHR19849">
    <property type="entry name" value="PHOSPHOLIPASE A-2-ACTIVATING PROTEIN"/>
    <property type="match status" value="1"/>
</dbReference>
<dbReference type="PROSITE" id="PS50082">
    <property type="entry name" value="WD_REPEATS_2"/>
    <property type="match status" value="4"/>
</dbReference>
<evidence type="ECO:0000259" key="7">
    <source>
        <dbReference type="PROSITE" id="PS51394"/>
    </source>
</evidence>
<feature type="domain" description="PUL" evidence="8">
    <location>
        <begin position="528"/>
        <end position="783"/>
    </location>
</feature>
<feature type="repeat" description="WD" evidence="6">
    <location>
        <begin position="190"/>
        <end position="230"/>
    </location>
</feature>
<accession>A0ABP1QMV5</accession>
<feature type="domain" description="PFU" evidence="7">
    <location>
        <begin position="369"/>
        <end position="467"/>
    </location>
</feature>
<dbReference type="SMART" id="SM00320">
    <property type="entry name" value="WD40"/>
    <property type="match status" value="7"/>
</dbReference>
<keyword evidence="3" id="KW-0963">Cytoplasm</keyword>
<evidence type="ECO:0000313" key="9">
    <source>
        <dbReference type="EMBL" id="CAL8104387.1"/>
    </source>
</evidence>
<sequence length="784" mass="84574">MAGVADTYKLRCTLLGHSMDVRGVATGITEGGKDYIVSGSRDKKTKIWTPSEDGTTFEQYQTCEGHTNFVSCVCVIPPSPKYPKGLILSGGHDHTILGFEVGNPTPIFHLIGHKGTVCSIAATSDSLMVTGSWDQTAKVWCDMQNVATLTGHAAAVWAVASIPSEDHQILTGSADREIRLWIDYQPKTIFKGHTDCVRALAVLDRERFLSGSNDASIRMWSISQGETMHIFYGHTNFIYSIALLPNGTDFVSVGEDRALRVWSGSNCKQVIYLPATSIWSVSALQNGDVVTGSSDGTVRVFTNDPARIGNADVLQAYEEEVSKTAIATQQDLGGMKISELPGPESLLREGKKDGETKMVREGNQVGCYSWSAAEQKWNKIGDVVGASGATQNTSGKVLHEGKEYDYVFTVDLDGQGTLKLPYNISEDPWFAAQKFIHRNELSQLFLDQVANFIINNTKGMQLGTSTSTGYADPFTGGNRYVPGTGSSAPGGFSASAAPDPFTGSGAYTTSSAQSASTAAPVVIQPSEPLFPVKEFLRFAAAPNYDALKKKLTDFIQTLGSAGGIGVEQIDALLEIGRSQEWKGDTTSLVGTCLQWPADKVFPILDLLRLGVLNQQFAQQLQGNFPVAATFASRYLSKETPTNQMLCLRLLCNVFGTLTSELMRERSALISQVLNNMPKAKTNEVAASTLLLNYSIVVCDANNPAWANVETQTEMLMAAASMLEVLEDGEAVFRTLVAVGNLVAGNPTMANLFQSLSGNELADRFIKSGSLLKIQQCATQIKQSL</sequence>
<comment type="subcellular location">
    <subcellularLocation>
        <location evidence="1">Cytoplasm</location>
    </subcellularLocation>
</comment>
<comment type="caution">
    <text evidence="9">The sequence shown here is derived from an EMBL/GenBank/DDBJ whole genome shotgun (WGS) entry which is preliminary data.</text>
</comment>
<keyword evidence="10" id="KW-1185">Reference proteome</keyword>
<dbReference type="Gene3D" id="3.10.20.870">
    <property type="entry name" value="PFU (PLAA family ubiquitin binding), C-terminal domain"/>
    <property type="match status" value="1"/>
</dbReference>
<dbReference type="EMBL" id="CAXLJM020000035">
    <property type="protein sequence ID" value="CAL8104387.1"/>
    <property type="molecule type" value="Genomic_DNA"/>
</dbReference>
<dbReference type="Pfam" id="PF00400">
    <property type="entry name" value="WD40"/>
    <property type="match status" value="7"/>
</dbReference>
<reference evidence="9 10" key="1">
    <citation type="submission" date="2024-08" db="EMBL/GenBank/DDBJ databases">
        <authorList>
            <person name="Cucini C."/>
            <person name="Frati F."/>
        </authorList>
    </citation>
    <scope>NUCLEOTIDE SEQUENCE [LARGE SCALE GENOMIC DNA]</scope>
</reference>
<feature type="repeat" description="WD" evidence="6">
    <location>
        <begin position="149"/>
        <end position="181"/>
    </location>
</feature>
<evidence type="ECO:0000256" key="6">
    <source>
        <dbReference type="PROSITE-ProRule" id="PRU00221"/>
    </source>
</evidence>
<dbReference type="SUPFAM" id="SSF50978">
    <property type="entry name" value="WD40 repeat-like"/>
    <property type="match status" value="1"/>
</dbReference>
<dbReference type="Gene3D" id="1.25.10.10">
    <property type="entry name" value="Leucine-rich Repeat Variant"/>
    <property type="match status" value="1"/>
</dbReference>
<dbReference type="InterPro" id="IPR015155">
    <property type="entry name" value="PFU"/>
</dbReference>
<evidence type="ECO:0000256" key="2">
    <source>
        <dbReference type="ARBA" id="ARBA00008495"/>
    </source>
</evidence>
<evidence type="ECO:0000256" key="5">
    <source>
        <dbReference type="ARBA" id="ARBA00022737"/>
    </source>
</evidence>
<keyword evidence="4 6" id="KW-0853">WD repeat</keyword>
<dbReference type="InterPro" id="IPR038122">
    <property type="entry name" value="PFU_sf"/>
</dbReference>
<evidence type="ECO:0000256" key="4">
    <source>
        <dbReference type="ARBA" id="ARBA00022574"/>
    </source>
</evidence>
<evidence type="ECO:0008006" key="11">
    <source>
        <dbReference type="Google" id="ProtNLM"/>
    </source>
</evidence>
<dbReference type="InterPro" id="IPR015943">
    <property type="entry name" value="WD40/YVTN_repeat-like_dom_sf"/>
</dbReference>
<evidence type="ECO:0000256" key="3">
    <source>
        <dbReference type="ARBA" id="ARBA00022490"/>
    </source>
</evidence>
<gene>
    <name evidence="9" type="ORF">ODALV1_LOCUS11741</name>
</gene>
<evidence type="ECO:0000259" key="8">
    <source>
        <dbReference type="PROSITE" id="PS51396"/>
    </source>
</evidence>
<feature type="repeat" description="WD" evidence="6">
    <location>
        <begin position="231"/>
        <end position="263"/>
    </location>
</feature>
<dbReference type="InterPro" id="IPR011989">
    <property type="entry name" value="ARM-like"/>
</dbReference>
<evidence type="ECO:0000313" key="10">
    <source>
        <dbReference type="Proteomes" id="UP001642540"/>
    </source>
</evidence>
<dbReference type="PROSITE" id="PS51394">
    <property type="entry name" value="PFU"/>
    <property type="match status" value="1"/>
</dbReference>
<dbReference type="PANTHER" id="PTHR19849:SF0">
    <property type="entry name" value="PHOSPHOLIPASE A-2-ACTIVATING PROTEIN"/>
    <property type="match status" value="1"/>
</dbReference>
<dbReference type="Pfam" id="PF08324">
    <property type="entry name" value="PUL"/>
    <property type="match status" value="1"/>
</dbReference>
<protein>
    <recommendedName>
        <fullName evidence="11">Phospholipase A-2-activating protein</fullName>
    </recommendedName>
</protein>
<evidence type="ECO:0000256" key="1">
    <source>
        <dbReference type="ARBA" id="ARBA00004496"/>
    </source>
</evidence>
<dbReference type="Gene3D" id="2.130.10.10">
    <property type="entry name" value="YVTN repeat-like/Quinoprotein amine dehydrogenase"/>
    <property type="match status" value="1"/>
</dbReference>
<dbReference type="Proteomes" id="UP001642540">
    <property type="component" value="Unassembled WGS sequence"/>
</dbReference>
<proteinExistence type="inferred from homology"/>
<dbReference type="PROSITE" id="PS50294">
    <property type="entry name" value="WD_REPEATS_REGION"/>
    <property type="match status" value="4"/>
</dbReference>
<dbReference type="InterPro" id="IPR036322">
    <property type="entry name" value="WD40_repeat_dom_sf"/>
</dbReference>
<dbReference type="InterPro" id="IPR001680">
    <property type="entry name" value="WD40_rpt"/>
</dbReference>
<comment type="similarity">
    <text evidence="2">Belongs to the WD repeat PLAP family.</text>
</comment>
<organism evidence="9 10">
    <name type="scientific">Orchesella dallaii</name>
    <dbReference type="NCBI Taxonomy" id="48710"/>
    <lineage>
        <taxon>Eukaryota</taxon>
        <taxon>Metazoa</taxon>
        <taxon>Ecdysozoa</taxon>
        <taxon>Arthropoda</taxon>
        <taxon>Hexapoda</taxon>
        <taxon>Collembola</taxon>
        <taxon>Entomobryomorpha</taxon>
        <taxon>Entomobryoidea</taxon>
        <taxon>Orchesellidae</taxon>
        <taxon>Orchesellinae</taxon>
        <taxon>Orchesella</taxon>
    </lineage>
</organism>
<dbReference type="InterPro" id="IPR013535">
    <property type="entry name" value="PUL_dom"/>
</dbReference>
<name>A0ABP1QMV5_9HEXA</name>
<dbReference type="Pfam" id="PF09070">
    <property type="entry name" value="PFU"/>
    <property type="match status" value="1"/>
</dbReference>
<keyword evidence="5" id="KW-0677">Repeat</keyword>
<dbReference type="PROSITE" id="PS51396">
    <property type="entry name" value="PUL"/>
    <property type="match status" value="1"/>
</dbReference>